<evidence type="ECO:0000256" key="1">
    <source>
        <dbReference type="ARBA" id="ARBA00022679"/>
    </source>
</evidence>
<protein>
    <recommendedName>
        <fullName evidence="3">Peptide hydrolase</fullName>
        <ecNumber evidence="3">3.4.-.-</ecNumber>
    </recommendedName>
</protein>
<dbReference type="Proteomes" id="UP001497453">
    <property type="component" value="Chromosome 4"/>
</dbReference>
<dbReference type="InterPro" id="IPR007484">
    <property type="entry name" value="Peptidase_M28"/>
</dbReference>
<feature type="domain" description="Peptidase M28" evidence="5">
    <location>
        <begin position="128"/>
        <end position="382"/>
    </location>
</feature>
<dbReference type="CDD" id="cd03880">
    <property type="entry name" value="M28_QC_like"/>
    <property type="match status" value="1"/>
</dbReference>
<dbReference type="InterPro" id="IPR037457">
    <property type="entry name" value="M28_QC"/>
</dbReference>
<comment type="similarity">
    <text evidence="3">Belongs to the peptidase M28 family.</text>
</comment>
<reference evidence="7" key="1">
    <citation type="submission" date="2024-04" db="EMBL/GenBank/DDBJ databases">
        <authorList>
            <person name="Shaw F."/>
            <person name="Minotto A."/>
        </authorList>
    </citation>
    <scope>NUCLEOTIDE SEQUENCE [LARGE SCALE GENOMIC DNA]</scope>
</reference>
<evidence type="ECO:0000256" key="2">
    <source>
        <dbReference type="ARBA" id="ARBA00023315"/>
    </source>
</evidence>
<keyword evidence="3" id="KW-0645">Protease</keyword>
<dbReference type="SUPFAM" id="SSF53187">
    <property type="entry name" value="Zn-dependent exopeptidases"/>
    <property type="match status" value="1"/>
</dbReference>
<accession>A0ABP1DIB9</accession>
<proteinExistence type="inferred from homology"/>
<sequence>MSSSLPVWLPWQGRQRTYGPAVPILLICFILNLSWTCLSASTLGKREFKALSSDAIASLVNHPDPVRNIDPNNPSSHLSKVLIPRPADTENNTLVRQYIISTLKKLDWYIEEDAFNDTTPYGTKRFTNVIATKDPTAPRRVILSAHFDSKYFSSYPENQFVGATDSAAPCAFLLDLAETLNPLLDKRKQRLEDGEEDDEDVAETTLQLVFFDGEEAFKDWTNTDSIYGARHLAQKWASTYIPPNAKRRLLLTSHATEIATIEHLILLDLLGAPHPLIRSSFLDTAWLFDAMASAERRLVESGALTYDGDQATTKDHWSSFFLPRAANEHNYGGIGDDHVPFLKLGVSVLHVISNPFPRVWHTLKDDATALDIPTMRRWNLILRIFMSEYLGLLPDVAHSTRDAPAFQRSSAELCLVEWKCEFGNLTLVHLYHNLFYILWDVANRQT</sequence>
<keyword evidence="7" id="KW-1185">Reference proteome</keyword>
<dbReference type="PANTHER" id="PTHR12283:SF6">
    <property type="entry name" value="GLUTAMINYL-PEPTIDE CYCLOTRANSFERASE-RELATED"/>
    <property type="match status" value="1"/>
</dbReference>
<organism evidence="6 7">
    <name type="scientific">Somion occarium</name>
    <dbReference type="NCBI Taxonomy" id="3059160"/>
    <lineage>
        <taxon>Eukaryota</taxon>
        <taxon>Fungi</taxon>
        <taxon>Dikarya</taxon>
        <taxon>Basidiomycota</taxon>
        <taxon>Agaricomycotina</taxon>
        <taxon>Agaricomycetes</taxon>
        <taxon>Polyporales</taxon>
        <taxon>Cerrenaceae</taxon>
        <taxon>Somion</taxon>
    </lineage>
</organism>
<keyword evidence="1" id="KW-0808">Transferase</keyword>
<keyword evidence="3" id="KW-0479">Metal-binding</keyword>
<keyword evidence="4" id="KW-0812">Transmembrane</keyword>
<evidence type="ECO:0000256" key="4">
    <source>
        <dbReference type="SAM" id="Phobius"/>
    </source>
</evidence>
<keyword evidence="2" id="KW-0012">Acyltransferase</keyword>
<dbReference type="EMBL" id="OZ037947">
    <property type="protein sequence ID" value="CAL1707535.1"/>
    <property type="molecule type" value="Genomic_DNA"/>
</dbReference>
<evidence type="ECO:0000313" key="6">
    <source>
        <dbReference type="EMBL" id="CAL1707535.1"/>
    </source>
</evidence>
<evidence type="ECO:0000256" key="3">
    <source>
        <dbReference type="RuleBase" id="RU361240"/>
    </source>
</evidence>
<feature type="transmembrane region" description="Helical" evidence="4">
    <location>
        <begin position="20"/>
        <end position="43"/>
    </location>
</feature>
<evidence type="ECO:0000313" key="7">
    <source>
        <dbReference type="Proteomes" id="UP001497453"/>
    </source>
</evidence>
<gene>
    <name evidence="6" type="ORF">GFSPODELE1_LOCUS6420</name>
</gene>
<evidence type="ECO:0000259" key="5">
    <source>
        <dbReference type="Pfam" id="PF04389"/>
    </source>
</evidence>
<keyword evidence="4" id="KW-1133">Transmembrane helix</keyword>
<dbReference type="Pfam" id="PF04389">
    <property type="entry name" value="Peptidase_M28"/>
    <property type="match status" value="1"/>
</dbReference>
<keyword evidence="3" id="KW-0862">Zinc</keyword>
<keyword evidence="3" id="KW-0378">Hydrolase</keyword>
<dbReference type="InterPro" id="IPR040234">
    <property type="entry name" value="QC/QCL"/>
</dbReference>
<dbReference type="PANTHER" id="PTHR12283">
    <property type="entry name" value="GLUTAMINYL-PEPTIDE CYCLOTRANSFERASE"/>
    <property type="match status" value="1"/>
</dbReference>
<dbReference type="Gene3D" id="3.40.630.10">
    <property type="entry name" value="Zn peptidases"/>
    <property type="match status" value="1"/>
</dbReference>
<name>A0ABP1DIB9_9APHY</name>
<keyword evidence="4" id="KW-0472">Membrane</keyword>
<dbReference type="EC" id="3.4.-.-" evidence="3"/>